<name>A0A433QI15_9FUNG</name>
<gene>
    <name evidence="1" type="ORF">BC938DRAFT_480647</name>
</gene>
<reference evidence="1 2" key="1">
    <citation type="journal article" date="2018" name="New Phytol.">
        <title>Phylogenomics of Endogonaceae and evolution of mycorrhizas within Mucoromycota.</title>
        <authorList>
            <person name="Chang Y."/>
            <person name="Desiro A."/>
            <person name="Na H."/>
            <person name="Sandor L."/>
            <person name="Lipzen A."/>
            <person name="Clum A."/>
            <person name="Barry K."/>
            <person name="Grigoriev I.V."/>
            <person name="Martin F.M."/>
            <person name="Stajich J.E."/>
            <person name="Smith M.E."/>
            <person name="Bonito G."/>
            <person name="Spatafora J.W."/>
        </authorList>
    </citation>
    <scope>NUCLEOTIDE SEQUENCE [LARGE SCALE GENOMIC DNA]</scope>
    <source>
        <strain evidence="1 2">AD002</strain>
    </source>
</reference>
<dbReference type="Proteomes" id="UP000274822">
    <property type="component" value="Unassembled WGS sequence"/>
</dbReference>
<accession>A0A433QI15</accession>
<comment type="caution">
    <text evidence="1">The sequence shown here is derived from an EMBL/GenBank/DDBJ whole genome shotgun (WGS) entry which is preliminary data.</text>
</comment>
<protein>
    <submittedName>
        <fullName evidence="1">Uncharacterized protein</fullName>
    </submittedName>
</protein>
<dbReference type="AlphaFoldDB" id="A0A433QI15"/>
<evidence type="ECO:0000313" key="2">
    <source>
        <dbReference type="Proteomes" id="UP000274822"/>
    </source>
</evidence>
<dbReference type="EMBL" id="RBNJ01005146">
    <property type="protein sequence ID" value="RUS29456.1"/>
    <property type="molecule type" value="Genomic_DNA"/>
</dbReference>
<keyword evidence="2" id="KW-1185">Reference proteome</keyword>
<proteinExistence type="predicted"/>
<evidence type="ECO:0000313" key="1">
    <source>
        <dbReference type="EMBL" id="RUS29456.1"/>
    </source>
</evidence>
<sequence length="65" mass="7322">MVKVVLYGKPRRRTDRSKSHIVPSMHVNIAAVRVDRCPQTTTTTTLLLSFHCVYIHSLSSRPTSA</sequence>
<organism evidence="1 2">
    <name type="scientific">Jimgerdemannia flammicorona</name>
    <dbReference type="NCBI Taxonomy" id="994334"/>
    <lineage>
        <taxon>Eukaryota</taxon>
        <taxon>Fungi</taxon>
        <taxon>Fungi incertae sedis</taxon>
        <taxon>Mucoromycota</taxon>
        <taxon>Mucoromycotina</taxon>
        <taxon>Endogonomycetes</taxon>
        <taxon>Endogonales</taxon>
        <taxon>Endogonaceae</taxon>
        <taxon>Jimgerdemannia</taxon>
    </lineage>
</organism>